<dbReference type="GO" id="GO:0005506">
    <property type="term" value="F:iron ion binding"/>
    <property type="evidence" value="ECO:0007669"/>
    <property type="project" value="InterPro"/>
</dbReference>
<dbReference type="PANTHER" id="PTHR24300">
    <property type="entry name" value="CYTOCHROME P450 508A4-RELATED"/>
    <property type="match status" value="1"/>
</dbReference>
<dbReference type="Pfam" id="PF00067">
    <property type="entry name" value="p450"/>
    <property type="match status" value="1"/>
</dbReference>
<reference evidence="13" key="2">
    <citation type="submission" date="2025-09" db="UniProtKB">
        <authorList>
            <consortium name="Ensembl"/>
        </authorList>
    </citation>
    <scope>IDENTIFICATION</scope>
</reference>
<dbReference type="InterPro" id="IPR036396">
    <property type="entry name" value="Cyt_P450_sf"/>
</dbReference>
<dbReference type="InterPro" id="IPR050182">
    <property type="entry name" value="Cytochrome_P450_fam2"/>
</dbReference>
<dbReference type="InterPro" id="IPR017972">
    <property type="entry name" value="Cyt_P450_CS"/>
</dbReference>
<dbReference type="GO" id="GO:0016020">
    <property type="term" value="C:membrane"/>
    <property type="evidence" value="ECO:0007669"/>
    <property type="project" value="UniProtKB-SubCell"/>
</dbReference>
<keyword evidence="6 11" id="KW-0560">Oxidoreductase</keyword>
<dbReference type="PRINTS" id="PR00463">
    <property type="entry name" value="EP450I"/>
</dbReference>
<dbReference type="Gene3D" id="1.10.630.10">
    <property type="entry name" value="Cytochrome P450"/>
    <property type="match status" value="1"/>
</dbReference>
<organism evidence="13 14">
    <name type="scientific">Sinocyclocheilus anshuiensis</name>
    <dbReference type="NCBI Taxonomy" id="1608454"/>
    <lineage>
        <taxon>Eukaryota</taxon>
        <taxon>Metazoa</taxon>
        <taxon>Chordata</taxon>
        <taxon>Craniata</taxon>
        <taxon>Vertebrata</taxon>
        <taxon>Euteleostomi</taxon>
        <taxon>Actinopterygii</taxon>
        <taxon>Neopterygii</taxon>
        <taxon>Teleostei</taxon>
        <taxon>Ostariophysi</taxon>
        <taxon>Cypriniformes</taxon>
        <taxon>Cyprinidae</taxon>
        <taxon>Cyprininae</taxon>
        <taxon>Sinocyclocheilus</taxon>
    </lineage>
</organism>
<protein>
    <recommendedName>
        <fullName evidence="15">Cytochrome P450, family 2, subfamily X, polypeptide 9</fullName>
    </recommendedName>
</protein>
<dbReference type="GO" id="GO:0016712">
    <property type="term" value="F:oxidoreductase activity, acting on paired donors, with incorporation or reduction of molecular oxygen, reduced flavin or flavoprotein as one donor, and incorporation of one atom of oxygen"/>
    <property type="evidence" value="ECO:0007669"/>
    <property type="project" value="TreeGrafter"/>
</dbReference>
<evidence type="ECO:0000256" key="4">
    <source>
        <dbReference type="ARBA" id="ARBA00022617"/>
    </source>
</evidence>
<dbReference type="InterPro" id="IPR001128">
    <property type="entry name" value="Cyt_P450"/>
</dbReference>
<dbReference type="SUPFAM" id="SSF48264">
    <property type="entry name" value="Cytochrome P450"/>
    <property type="match status" value="1"/>
</dbReference>
<dbReference type="PRINTS" id="PR00385">
    <property type="entry name" value="P450"/>
</dbReference>
<dbReference type="FunFam" id="1.10.630.10:FF:000004">
    <property type="entry name" value="cytochrome P450 2D15 isoform X1"/>
    <property type="match status" value="1"/>
</dbReference>
<evidence type="ECO:0000313" key="14">
    <source>
        <dbReference type="Proteomes" id="UP000472260"/>
    </source>
</evidence>
<proteinExistence type="inferred from homology"/>
<comment type="similarity">
    <text evidence="3 11">Belongs to the cytochrome P450 family.</text>
</comment>
<comment type="cofactor">
    <cofactor evidence="1 10">
        <name>heme</name>
        <dbReference type="ChEBI" id="CHEBI:30413"/>
    </cofactor>
</comment>
<keyword evidence="9" id="KW-0472">Membrane</keyword>
<comment type="subcellular location">
    <subcellularLocation>
        <location evidence="2">Membrane</location>
    </subcellularLocation>
</comment>
<feature type="chain" id="PRO_5025592955" description="Cytochrome P450, family 2, subfamily X, polypeptide 9" evidence="12">
    <location>
        <begin position="17"/>
        <end position="495"/>
    </location>
</feature>
<sequence>MLTALVLLCLGAFLLCLQFRIRRPKNFPPGPTPVLFFGNLLQLDRTNPLKDFDKFAQRYGSIYGLFIGSQPAVVLTGQKMIRQALITQAAEFAGRSDNMMISHVTNSKGVIMANYGESWREHRCFALTTLRNFGLGKRSMEQRILKEVKYICSHLEESAGKSIDLEHLYHQAASNIIASIIFGSRFTYKDEYFQTLITNIEKLTKIVIGQWAMLYEIAPVLRIFRLPFCKAFHYFAGIENHILKVVNEHKKSHVTGEPRDLIDCYLEEMEKRADQRSTFDDSQLVTLLFDLFAAGTETTSNTLRTLTLYLMTHTHIQGKECGGRLMKSLVIVNMSHLRTEMPYVQAVIHEGQRVADIVPLSMFHTATTNAQLWGYNIPKGTIIIPYLSSALREESQWKFPHEFNPQNFLNDKGEFVKPDAFMPFSAGSRVCLGENLARMELFLILLTVLRRFRLVWPEDAGEPDFKLIYGGTQSVKPYRLTVQLRTPGQTCKSVY</sequence>
<keyword evidence="5 10" id="KW-0479">Metal-binding</keyword>
<evidence type="ECO:0000256" key="11">
    <source>
        <dbReference type="RuleBase" id="RU000461"/>
    </source>
</evidence>
<dbReference type="PROSITE" id="PS00086">
    <property type="entry name" value="CYTOCHROME_P450"/>
    <property type="match status" value="1"/>
</dbReference>
<dbReference type="Ensembl" id="ENSSANT00000031842.1">
    <property type="protein sequence ID" value="ENSSANP00000029917.1"/>
    <property type="gene ID" value="ENSSANG00000015311.1"/>
</dbReference>
<evidence type="ECO:0000256" key="2">
    <source>
        <dbReference type="ARBA" id="ARBA00004370"/>
    </source>
</evidence>
<feature type="binding site" description="axial binding residue" evidence="10">
    <location>
        <position position="431"/>
    </location>
    <ligand>
        <name>heme</name>
        <dbReference type="ChEBI" id="CHEBI:30413"/>
    </ligand>
    <ligandPart>
        <name>Fe</name>
        <dbReference type="ChEBI" id="CHEBI:18248"/>
    </ligandPart>
</feature>
<reference evidence="13" key="1">
    <citation type="submission" date="2025-08" db="UniProtKB">
        <authorList>
            <consortium name="Ensembl"/>
        </authorList>
    </citation>
    <scope>IDENTIFICATION</scope>
</reference>
<dbReference type="PANTHER" id="PTHR24300:SF327">
    <property type="entry name" value="CYTOCHROME P450 2F2-RELATED"/>
    <property type="match status" value="1"/>
</dbReference>
<dbReference type="GO" id="GO:0020037">
    <property type="term" value="F:heme binding"/>
    <property type="evidence" value="ECO:0007669"/>
    <property type="project" value="InterPro"/>
</dbReference>
<dbReference type="InterPro" id="IPR002401">
    <property type="entry name" value="Cyt_P450_E_grp-I"/>
</dbReference>
<keyword evidence="14" id="KW-1185">Reference proteome</keyword>
<evidence type="ECO:0000313" key="13">
    <source>
        <dbReference type="Ensembl" id="ENSSANP00000029917.1"/>
    </source>
</evidence>
<evidence type="ECO:0000256" key="5">
    <source>
        <dbReference type="ARBA" id="ARBA00022723"/>
    </source>
</evidence>
<evidence type="ECO:0000256" key="9">
    <source>
        <dbReference type="ARBA" id="ARBA00023136"/>
    </source>
</evidence>
<keyword evidence="12" id="KW-0732">Signal</keyword>
<evidence type="ECO:0000256" key="6">
    <source>
        <dbReference type="ARBA" id="ARBA00023002"/>
    </source>
</evidence>
<evidence type="ECO:0000256" key="7">
    <source>
        <dbReference type="ARBA" id="ARBA00023004"/>
    </source>
</evidence>
<keyword evidence="4 10" id="KW-0349">Heme</keyword>
<evidence type="ECO:0000256" key="3">
    <source>
        <dbReference type="ARBA" id="ARBA00010617"/>
    </source>
</evidence>
<dbReference type="GO" id="GO:0005737">
    <property type="term" value="C:cytoplasm"/>
    <property type="evidence" value="ECO:0007669"/>
    <property type="project" value="TreeGrafter"/>
</dbReference>
<accession>A0A671MDF6</accession>
<evidence type="ECO:0000256" key="10">
    <source>
        <dbReference type="PIRSR" id="PIRSR602401-1"/>
    </source>
</evidence>
<dbReference type="GO" id="GO:0006082">
    <property type="term" value="P:organic acid metabolic process"/>
    <property type="evidence" value="ECO:0007669"/>
    <property type="project" value="TreeGrafter"/>
</dbReference>
<feature type="signal peptide" evidence="12">
    <location>
        <begin position="1"/>
        <end position="16"/>
    </location>
</feature>
<evidence type="ECO:0000256" key="8">
    <source>
        <dbReference type="ARBA" id="ARBA00023033"/>
    </source>
</evidence>
<evidence type="ECO:0000256" key="1">
    <source>
        <dbReference type="ARBA" id="ARBA00001971"/>
    </source>
</evidence>
<dbReference type="GO" id="GO:0006805">
    <property type="term" value="P:xenobiotic metabolic process"/>
    <property type="evidence" value="ECO:0007669"/>
    <property type="project" value="TreeGrafter"/>
</dbReference>
<name>A0A671MDF6_9TELE</name>
<dbReference type="AlphaFoldDB" id="A0A671MDF6"/>
<dbReference type="Proteomes" id="UP000472260">
    <property type="component" value="Unassembled WGS sequence"/>
</dbReference>
<evidence type="ECO:0008006" key="15">
    <source>
        <dbReference type="Google" id="ProtNLM"/>
    </source>
</evidence>
<keyword evidence="7 10" id="KW-0408">Iron</keyword>
<evidence type="ECO:0000256" key="12">
    <source>
        <dbReference type="SAM" id="SignalP"/>
    </source>
</evidence>
<keyword evidence="8 11" id="KW-0503">Monooxygenase</keyword>